<dbReference type="InterPro" id="IPR050889">
    <property type="entry name" value="Dendritic_Spine_Reg/Scaffold"/>
</dbReference>
<dbReference type="PANTHER" id="PTHR24166:SF48">
    <property type="entry name" value="PROTEIN VAPYRIN"/>
    <property type="match status" value="1"/>
</dbReference>
<dbReference type="AlphaFoldDB" id="A0A5B7F7X6"/>
<dbReference type="InterPro" id="IPR036770">
    <property type="entry name" value="Ankyrin_rpt-contain_sf"/>
</dbReference>
<evidence type="ECO:0000256" key="2">
    <source>
        <dbReference type="ARBA" id="ARBA00023043"/>
    </source>
</evidence>
<dbReference type="OrthoDB" id="426293at2759"/>
<dbReference type="PROSITE" id="PS50088">
    <property type="entry name" value="ANK_REPEAT"/>
    <property type="match status" value="1"/>
</dbReference>
<evidence type="ECO:0000313" key="4">
    <source>
        <dbReference type="EMBL" id="MPC43261.1"/>
    </source>
</evidence>
<feature type="repeat" description="ANK" evidence="3">
    <location>
        <begin position="90"/>
        <end position="122"/>
    </location>
</feature>
<evidence type="ECO:0000256" key="3">
    <source>
        <dbReference type="PROSITE-ProRule" id="PRU00023"/>
    </source>
</evidence>
<dbReference type="InterPro" id="IPR002110">
    <property type="entry name" value="Ankyrin_rpt"/>
</dbReference>
<dbReference type="Gene3D" id="1.25.40.20">
    <property type="entry name" value="Ankyrin repeat-containing domain"/>
    <property type="match status" value="1"/>
</dbReference>
<comment type="caution">
    <text evidence="4">The sequence shown here is derived from an EMBL/GenBank/DDBJ whole genome shotgun (WGS) entry which is preliminary data.</text>
</comment>
<keyword evidence="4" id="KW-0489">Methyltransferase</keyword>
<evidence type="ECO:0000313" key="5">
    <source>
        <dbReference type="Proteomes" id="UP000324222"/>
    </source>
</evidence>
<keyword evidence="2 3" id="KW-0040">ANK repeat</keyword>
<dbReference type="Pfam" id="PF12796">
    <property type="entry name" value="Ank_2"/>
    <property type="match status" value="1"/>
</dbReference>
<dbReference type="EMBL" id="VSRR010005753">
    <property type="protein sequence ID" value="MPC43261.1"/>
    <property type="molecule type" value="Genomic_DNA"/>
</dbReference>
<proteinExistence type="predicted"/>
<accession>A0A5B7F7X6</accession>
<dbReference type="SUPFAM" id="SSF48403">
    <property type="entry name" value="Ankyrin repeat"/>
    <property type="match status" value="1"/>
</dbReference>
<dbReference type="GO" id="GO:0032259">
    <property type="term" value="P:methylation"/>
    <property type="evidence" value="ECO:0007669"/>
    <property type="project" value="UniProtKB-KW"/>
</dbReference>
<dbReference type="Proteomes" id="UP000324222">
    <property type="component" value="Unassembled WGS sequence"/>
</dbReference>
<keyword evidence="5" id="KW-1185">Reference proteome</keyword>
<dbReference type="PROSITE" id="PS50297">
    <property type="entry name" value="ANK_REP_REGION"/>
    <property type="match status" value="1"/>
</dbReference>
<sequence length="139" mass="14632">MESSHPGNADELTGAMMKEKVTEELIIAVREGDEACMMLALTKDARPEVTVSNNAGKSECLVCIAATEGHDHLLPHLLQAGLSIEGGGTTDRTPLMLAAEKGHTLTVKALLTLGANSLKTDSGGKTVVVVTLVSRGYYR</sequence>
<gene>
    <name evidence="4" type="primary">Ehmt1</name>
    <name evidence="4" type="ORF">E2C01_036904</name>
</gene>
<protein>
    <submittedName>
        <fullName evidence="4">Histone-lysine N-methyltransferase EHMT1</fullName>
    </submittedName>
</protein>
<organism evidence="4 5">
    <name type="scientific">Portunus trituberculatus</name>
    <name type="common">Swimming crab</name>
    <name type="synonym">Neptunus trituberculatus</name>
    <dbReference type="NCBI Taxonomy" id="210409"/>
    <lineage>
        <taxon>Eukaryota</taxon>
        <taxon>Metazoa</taxon>
        <taxon>Ecdysozoa</taxon>
        <taxon>Arthropoda</taxon>
        <taxon>Crustacea</taxon>
        <taxon>Multicrustacea</taxon>
        <taxon>Malacostraca</taxon>
        <taxon>Eumalacostraca</taxon>
        <taxon>Eucarida</taxon>
        <taxon>Decapoda</taxon>
        <taxon>Pleocyemata</taxon>
        <taxon>Brachyura</taxon>
        <taxon>Eubrachyura</taxon>
        <taxon>Portunoidea</taxon>
        <taxon>Portunidae</taxon>
        <taxon>Portuninae</taxon>
        <taxon>Portunus</taxon>
    </lineage>
</organism>
<reference evidence="4 5" key="1">
    <citation type="submission" date="2019-05" db="EMBL/GenBank/DDBJ databases">
        <title>Another draft genome of Portunus trituberculatus and its Hox gene families provides insights of decapod evolution.</title>
        <authorList>
            <person name="Jeong J.-H."/>
            <person name="Song I."/>
            <person name="Kim S."/>
            <person name="Choi T."/>
            <person name="Kim D."/>
            <person name="Ryu S."/>
            <person name="Kim W."/>
        </authorList>
    </citation>
    <scope>NUCLEOTIDE SEQUENCE [LARGE SCALE GENOMIC DNA]</scope>
    <source>
        <tissue evidence="4">Muscle</tissue>
    </source>
</reference>
<name>A0A5B7F7X6_PORTR</name>
<dbReference type="PANTHER" id="PTHR24166">
    <property type="entry name" value="ROLLING PEBBLES, ISOFORM B"/>
    <property type="match status" value="1"/>
</dbReference>
<dbReference type="GO" id="GO:0008168">
    <property type="term" value="F:methyltransferase activity"/>
    <property type="evidence" value="ECO:0007669"/>
    <property type="project" value="UniProtKB-KW"/>
</dbReference>
<keyword evidence="4" id="KW-0808">Transferase</keyword>
<keyword evidence="1" id="KW-0677">Repeat</keyword>
<evidence type="ECO:0000256" key="1">
    <source>
        <dbReference type="ARBA" id="ARBA00022737"/>
    </source>
</evidence>